<evidence type="ECO:0000259" key="3">
    <source>
        <dbReference type="Pfam" id="PF13439"/>
    </source>
</evidence>
<keyword evidence="5" id="KW-1185">Reference proteome</keyword>
<organism evidence="4 5">
    <name type="scientific">Mesopusillimonas faecipullorum</name>
    <dbReference type="NCBI Taxonomy" id="2755040"/>
    <lineage>
        <taxon>Bacteria</taxon>
        <taxon>Pseudomonadati</taxon>
        <taxon>Pseudomonadota</taxon>
        <taxon>Betaproteobacteria</taxon>
        <taxon>Burkholderiales</taxon>
        <taxon>Alcaligenaceae</taxon>
        <taxon>Mesopusillimonas</taxon>
    </lineage>
</organism>
<feature type="domain" description="Glycosyltransferase subfamily 4-like N-terminal" evidence="3">
    <location>
        <begin position="25"/>
        <end position="165"/>
    </location>
</feature>
<dbReference type="SUPFAM" id="SSF53756">
    <property type="entry name" value="UDP-Glycosyltransferase/glycogen phosphorylase"/>
    <property type="match status" value="1"/>
</dbReference>
<comment type="caution">
    <text evidence="4">The sequence shown here is derived from an EMBL/GenBank/DDBJ whole genome shotgun (WGS) entry which is preliminary data.</text>
</comment>
<dbReference type="PANTHER" id="PTHR46401">
    <property type="entry name" value="GLYCOSYLTRANSFERASE WBBK-RELATED"/>
    <property type="match status" value="1"/>
</dbReference>
<evidence type="ECO:0000256" key="1">
    <source>
        <dbReference type="ARBA" id="ARBA00022679"/>
    </source>
</evidence>
<proteinExistence type="predicted"/>
<dbReference type="Pfam" id="PF00534">
    <property type="entry name" value="Glycos_transf_1"/>
    <property type="match status" value="1"/>
</dbReference>
<dbReference type="InterPro" id="IPR028098">
    <property type="entry name" value="Glyco_trans_4-like_N"/>
</dbReference>
<dbReference type="PANTHER" id="PTHR46401:SF2">
    <property type="entry name" value="GLYCOSYLTRANSFERASE WBBK-RELATED"/>
    <property type="match status" value="1"/>
</dbReference>
<name>A0ABS8CBI8_9BURK</name>
<dbReference type="InterPro" id="IPR001296">
    <property type="entry name" value="Glyco_trans_1"/>
</dbReference>
<reference evidence="4 5" key="1">
    <citation type="submission" date="2020-07" db="EMBL/GenBank/DDBJ databases">
        <title>Pusillimonas sp. nov., isolated from poultry manure in Taiwan.</title>
        <authorList>
            <person name="Lin S.-Y."/>
            <person name="Tang Y.-S."/>
            <person name="Young C.-C."/>
        </authorList>
    </citation>
    <scope>NUCLEOTIDE SEQUENCE [LARGE SCALE GENOMIC DNA]</scope>
    <source>
        <strain evidence="4 5">CC-YST705</strain>
    </source>
</reference>
<dbReference type="RefSeq" id="WP_226953509.1">
    <property type="nucleotide sequence ID" value="NZ_JACDXW010000002.1"/>
</dbReference>
<keyword evidence="1" id="KW-0808">Transferase</keyword>
<sequence>MIKVCHLTSAHPRFDTRIFLKESCSLAQAGYQVSLVVADGKGDEKVREVSIYDVGASSGRWDRIRNAPARVLKKALELDADLYHFHDPELTSVGLKLKKKNKIVIFDAHEDVPRQLLSKPYLNRPARWALSHGVAIYEKWACRKFDGVIAATPFIRDKFLNMGIHCIDINNYPLLGELSLENIDWAQKKNWISYVGGIAEIRGIFQIVQAMELMRSEGRLALAGEFGEAHTQEAAQAAPGWRHVDALGQLSRTEVRDLLAGSVAGLVTFLPLPNHIDAQPNKMFEYMSAGVPVIGSHFPLWKQIIEGNACGICVDPEQPQQIADAMDYLLNNPEAACQMGKNGQRAVQEKYNWTMEESKLIDFYQTLVKRRAA</sequence>
<evidence type="ECO:0000313" key="5">
    <source>
        <dbReference type="Proteomes" id="UP000776983"/>
    </source>
</evidence>
<feature type="domain" description="Glycosyl transferase family 1" evidence="2">
    <location>
        <begin position="184"/>
        <end position="345"/>
    </location>
</feature>
<dbReference type="Proteomes" id="UP000776983">
    <property type="component" value="Unassembled WGS sequence"/>
</dbReference>
<gene>
    <name evidence="4" type="ORF">H0484_05595</name>
</gene>
<dbReference type="Gene3D" id="3.40.50.2000">
    <property type="entry name" value="Glycogen Phosphorylase B"/>
    <property type="match status" value="2"/>
</dbReference>
<dbReference type="CDD" id="cd03794">
    <property type="entry name" value="GT4_WbuB-like"/>
    <property type="match status" value="1"/>
</dbReference>
<dbReference type="Pfam" id="PF13439">
    <property type="entry name" value="Glyco_transf_4"/>
    <property type="match status" value="1"/>
</dbReference>
<protein>
    <submittedName>
        <fullName evidence="4">Glycosyltransferase family 4 protein</fullName>
    </submittedName>
</protein>
<accession>A0ABS8CBI8</accession>
<dbReference type="EMBL" id="JACDXW010000002">
    <property type="protein sequence ID" value="MCB5363229.1"/>
    <property type="molecule type" value="Genomic_DNA"/>
</dbReference>
<evidence type="ECO:0000259" key="2">
    <source>
        <dbReference type="Pfam" id="PF00534"/>
    </source>
</evidence>
<evidence type="ECO:0000313" key="4">
    <source>
        <dbReference type="EMBL" id="MCB5363229.1"/>
    </source>
</evidence>